<evidence type="ECO:0000256" key="6">
    <source>
        <dbReference type="ARBA" id="ARBA00022656"/>
    </source>
</evidence>
<keyword evidence="17" id="KW-0446">Lipid-binding</keyword>
<organism evidence="23 24">
    <name type="scientific">bacterium (Candidatus Blackallbacteria) CG17_big_fil_post_rev_8_21_14_2_50_48_46</name>
    <dbReference type="NCBI Taxonomy" id="2014261"/>
    <lineage>
        <taxon>Bacteria</taxon>
        <taxon>Candidatus Blackallbacteria</taxon>
    </lineage>
</organism>
<dbReference type="InterPro" id="IPR020974">
    <property type="entry name" value="CPD_dom"/>
</dbReference>
<keyword evidence="14" id="KW-0460">Magnesium</keyword>
<evidence type="ECO:0000256" key="20">
    <source>
        <dbReference type="ARBA" id="ARBA00023586"/>
    </source>
</evidence>
<accession>A0A2M7G7H3</accession>
<evidence type="ECO:0000256" key="19">
    <source>
        <dbReference type="ARBA" id="ARBA00023200"/>
    </source>
</evidence>
<evidence type="ECO:0000256" key="2">
    <source>
        <dbReference type="ARBA" id="ARBA00004165"/>
    </source>
</evidence>
<keyword evidence="6" id="KW-0800">Toxin</keyword>
<dbReference type="GO" id="GO:0006508">
    <property type="term" value="P:proteolysis"/>
    <property type="evidence" value="ECO:0007669"/>
    <property type="project" value="UniProtKB-KW"/>
</dbReference>
<keyword evidence="8" id="KW-0808">Transferase</keyword>
<evidence type="ECO:0000256" key="15">
    <source>
        <dbReference type="ARBA" id="ARBA00022870"/>
    </source>
</evidence>
<dbReference type="Gene3D" id="3.40.50.11050">
    <property type="match status" value="1"/>
</dbReference>
<keyword evidence="5" id="KW-0964">Secreted</keyword>
<evidence type="ECO:0000256" key="3">
    <source>
        <dbReference type="ARBA" id="ARBA00004613"/>
    </source>
</evidence>
<dbReference type="GO" id="GO:0008289">
    <property type="term" value="F:lipid binding"/>
    <property type="evidence" value="ECO:0007669"/>
    <property type="project" value="UniProtKB-KW"/>
</dbReference>
<dbReference type="Proteomes" id="UP000231019">
    <property type="component" value="Unassembled WGS sequence"/>
</dbReference>
<keyword evidence="13" id="KW-0068">Autocatalytic cleavage</keyword>
<dbReference type="GO" id="GO:0046872">
    <property type="term" value="F:metal ion binding"/>
    <property type="evidence" value="ECO:0007669"/>
    <property type="project" value="UniProtKB-KW"/>
</dbReference>
<gene>
    <name evidence="23" type="ORF">COW36_06645</name>
</gene>
<keyword evidence="10" id="KW-0677">Repeat</keyword>
<evidence type="ECO:0000256" key="18">
    <source>
        <dbReference type="ARBA" id="ARBA00023136"/>
    </source>
</evidence>
<evidence type="ECO:0000256" key="11">
    <source>
        <dbReference type="ARBA" id="ARBA00022801"/>
    </source>
</evidence>
<evidence type="ECO:0000256" key="7">
    <source>
        <dbReference type="ARBA" id="ARBA00022670"/>
    </source>
</evidence>
<evidence type="ECO:0000256" key="13">
    <source>
        <dbReference type="ARBA" id="ARBA00022813"/>
    </source>
</evidence>
<name>A0A2M7G7H3_9BACT</name>
<dbReference type="GO" id="GO:0020002">
    <property type="term" value="C:host cell plasma membrane"/>
    <property type="evidence" value="ECO:0007669"/>
    <property type="project" value="UniProtKB-SubCell"/>
</dbReference>
<evidence type="ECO:0000256" key="1">
    <source>
        <dbReference type="ARBA" id="ARBA00001946"/>
    </source>
</evidence>
<reference evidence="23 24" key="1">
    <citation type="submission" date="2017-09" db="EMBL/GenBank/DDBJ databases">
        <title>Depth-based differentiation of microbial function through sediment-hosted aquifers and enrichment of novel symbionts in the deep terrestrial subsurface.</title>
        <authorList>
            <person name="Probst A.J."/>
            <person name="Ladd B."/>
            <person name="Jarett J.K."/>
            <person name="Geller-Mcgrath D.E."/>
            <person name="Sieber C.M."/>
            <person name="Emerson J.B."/>
            <person name="Anantharaman K."/>
            <person name="Thomas B.C."/>
            <person name="Malmstrom R."/>
            <person name="Stieglmeier M."/>
            <person name="Klingl A."/>
            <person name="Woyke T."/>
            <person name="Ryan C.M."/>
            <person name="Banfield J.F."/>
        </authorList>
    </citation>
    <scope>NUCLEOTIDE SEQUENCE [LARGE SCALE GENOMIC DNA]</scope>
    <source>
        <strain evidence="23">CG17_big_fil_post_rev_8_21_14_2_50_48_46</strain>
    </source>
</reference>
<dbReference type="GO" id="GO:0090729">
    <property type="term" value="F:toxin activity"/>
    <property type="evidence" value="ECO:0007669"/>
    <property type="project" value="UniProtKB-KW"/>
</dbReference>
<dbReference type="InterPro" id="IPR038383">
    <property type="entry name" value="CPD_dom_sf"/>
</dbReference>
<dbReference type="GO" id="GO:0005576">
    <property type="term" value="C:extracellular region"/>
    <property type="evidence" value="ECO:0007669"/>
    <property type="project" value="UniProtKB-SubCell"/>
</dbReference>
<dbReference type="Pfam" id="PF11713">
    <property type="entry name" value="Peptidase_C80"/>
    <property type="match status" value="1"/>
</dbReference>
<dbReference type="EMBL" id="PFFQ01000016">
    <property type="protein sequence ID" value="PIW18016.1"/>
    <property type="molecule type" value="Genomic_DNA"/>
</dbReference>
<comment type="cofactor">
    <cofactor evidence="1">
        <name>Mg(2+)</name>
        <dbReference type="ChEBI" id="CHEBI:18420"/>
    </cofactor>
</comment>
<evidence type="ECO:0000256" key="9">
    <source>
        <dbReference type="ARBA" id="ARBA00022723"/>
    </source>
</evidence>
<evidence type="ECO:0000256" key="17">
    <source>
        <dbReference type="ARBA" id="ARBA00023121"/>
    </source>
</evidence>
<keyword evidence="9" id="KW-0479">Metal-binding</keyword>
<keyword evidence="19" id="KW-1035">Host cytoplasm</keyword>
<feature type="domain" description="Peptidase C80" evidence="22">
    <location>
        <begin position="120"/>
        <end position="214"/>
    </location>
</feature>
<evidence type="ECO:0000313" key="23">
    <source>
        <dbReference type="EMBL" id="PIW18016.1"/>
    </source>
</evidence>
<dbReference type="GO" id="GO:0044164">
    <property type="term" value="C:host cell cytosol"/>
    <property type="evidence" value="ECO:0007669"/>
    <property type="project" value="UniProtKB-SubCell"/>
</dbReference>
<evidence type="ECO:0000256" key="14">
    <source>
        <dbReference type="ARBA" id="ARBA00022842"/>
    </source>
</evidence>
<evidence type="ECO:0000259" key="22">
    <source>
        <dbReference type="Pfam" id="PF11713"/>
    </source>
</evidence>
<evidence type="ECO:0000256" key="12">
    <source>
        <dbReference type="ARBA" id="ARBA00022807"/>
    </source>
</evidence>
<proteinExistence type="predicted"/>
<keyword evidence="18" id="KW-0472">Membrane</keyword>
<keyword evidence="12" id="KW-0788">Thiol protease</keyword>
<comment type="subcellular location">
    <subcellularLocation>
        <location evidence="2">Host cell membrane</location>
    </subcellularLocation>
    <subcellularLocation>
        <location evidence="20">Host cytoplasm</location>
        <location evidence="20">Host cytosol</location>
    </subcellularLocation>
    <subcellularLocation>
        <location evidence="3">Secreted</location>
    </subcellularLocation>
</comment>
<sequence length="831" mass="90602">MQSKIGPSVSPLIQTPTVRVSTPLVKQEKVPESQAVHSKTSFDSSSKPISPPVAQDTQTLKASVDHIDEHDIEEISHTILADPDIAKEFGASTPVKAVLALGHDDTVLGSAKSLSQKSGYVTMSMSQMGSLTANDKLTLVGHGDADTFGGLKAEDLAQQLKDSGVTQLGKISLKGCNSLEFAKQLFAALKTKGIEVERIAGRTGDVVIAQNGRTLVSHDEQLLHQAQGSKFEVTASGVRDVYAAHSVESVKAKSQEIESLGHNGKLGLEKEVIYDLAKKYKVAPNVIERMADFIDYAIKKQMPEIEIIKVILEHEKDFPKAEDAANLIITNIKLSESKPIPEEQFKLFVDKFEVESLEDTLPLDRLIPMANFVKDALMDGRSERYILDVIKEHDGDIPNIDEIAKEVIANVKLFEFSHIETPKLVFDETLFKPTSEKDPRLQVPGLSLSTSLSDVSFSELQEPVLKCVSDASLEILNYTFFQNEVVQAISSGSDFQLGGVKMVVGSNGYVTFAKDAIEPELRELIFPQEMQVSERTNGDGATYAGLRNAVDRVTNNGEHDVALAQDVQNILKGKPATHPLAVYLTSVLGGAEAARNPRAIPMLLMFTDLVIAGKANWASGLGPGIDRLGKRKTQEGYEDVASFIGFSGNISQAKVKQDLAQKVHDLGKSVPVLKEILPDVEFKNKQPKMSKIRLSAGKLGGEIPQVGPGTASITLVEAIMNGDKKVIAKIVPGFDPLTDLSSNLQESVTKIVNKKLESQGKAQLKRPDVLDLITHVKFARMKESMLVMRWVEHQKTIDSEFNSALKIAGKNPAKISIVIQEQISKMLLSKL</sequence>
<evidence type="ECO:0000256" key="5">
    <source>
        <dbReference type="ARBA" id="ARBA00022525"/>
    </source>
</evidence>
<feature type="compositionally biased region" description="Polar residues" evidence="21">
    <location>
        <begin position="35"/>
        <end position="48"/>
    </location>
</feature>
<evidence type="ECO:0000313" key="24">
    <source>
        <dbReference type="Proteomes" id="UP000231019"/>
    </source>
</evidence>
<keyword evidence="16" id="KW-0843">Virulence</keyword>
<keyword evidence="11" id="KW-0378">Hydrolase</keyword>
<keyword evidence="4" id="KW-1032">Host cell membrane</keyword>
<evidence type="ECO:0000256" key="10">
    <source>
        <dbReference type="ARBA" id="ARBA00022737"/>
    </source>
</evidence>
<dbReference type="AlphaFoldDB" id="A0A2M7G7H3"/>
<keyword evidence="15" id="KW-1043">Host membrane</keyword>
<feature type="region of interest" description="Disordered" evidence="21">
    <location>
        <begin position="23"/>
        <end position="54"/>
    </location>
</feature>
<keyword evidence="7" id="KW-0645">Protease</keyword>
<evidence type="ECO:0000256" key="21">
    <source>
        <dbReference type="SAM" id="MobiDB-lite"/>
    </source>
</evidence>
<evidence type="ECO:0000256" key="8">
    <source>
        <dbReference type="ARBA" id="ARBA00022679"/>
    </source>
</evidence>
<dbReference type="GO" id="GO:0016740">
    <property type="term" value="F:transferase activity"/>
    <property type="evidence" value="ECO:0007669"/>
    <property type="project" value="UniProtKB-KW"/>
</dbReference>
<evidence type="ECO:0000256" key="16">
    <source>
        <dbReference type="ARBA" id="ARBA00023026"/>
    </source>
</evidence>
<comment type="caution">
    <text evidence="23">The sequence shown here is derived from an EMBL/GenBank/DDBJ whole genome shotgun (WGS) entry which is preliminary data.</text>
</comment>
<evidence type="ECO:0000256" key="4">
    <source>
        <dbReference type="ARBA" id="ARBA00022511"/>
    </source>
</evidence>
<dbReference type="GO" id="GO:0008234">
    <property type="term" value="F:cysteine-type peptidase activity"/>
    <property type="evidence" value="ECO:0007669"/>
    <property type="project" value="UniProtKB-KW"/>
</dbReference>
<protein>
    <recommendedName>
        <fullName evidence="22">Peptidase C80 domain-containing protein</fullName>
    </recommendedName>
</protein>